<dbReference type="AlphaFoldDB" id="L7JTD9"/>
<name>L7JTD9_TRAHO</name>
<dbReference type="InParanoid" id="L7JTD9"/>
<dbReference type="Proteomes" id="UP000011185">
    <property type="component" value="Unassembled WGS sequence"/>
</dbReference>
<protein>
    <submittedName>
        <fullName evidence="1">Uncharacterized protein</fullName>
    </submittedName>
</protein>
<dbReference type="HOGENOM" id="CLU_2711828_0_0_1"/>
<dbReference type="VEuPathDB" id="MicrosporidiaDB:THOM_2509"/>
<gene>
    <name evidence="1" type="ORF">THOM_2509</name>
</gene>
<reference evidence="1 2" key="1">
    <citation type="journal article" date="2012" name="PLoS Pathog.">
        <title>The genome of the obligate intracellular parasite Trachipleistophora hominis: new insights into microsporidian genome dynamics and reductive evolution.</title>
        <authorList>
            <person name="Heinz E."/>
            <person name="Williams T.A."/>
            <person name="Nakjang S."/>
            <person name="Noel C.J."/>
            <person name="Swan D.C."/>
            <person name="Goldberg A.V."/>
            <person name="Harris S.R."/>
            <person name="Weinmaier T."/>
            <person name="Markert S."/>
            <person name="Becher D."/>
            <person name="Bernhardt J."/>
            <person name="Dagan T."/>
            <person name="Hacker C."/>
            <person name="Lucocq J.M."/>
            <person name="Schweder T."/>
            <person name="Rattei T."/>
            <person name="Hall N."/>
            <person name="Hirt R.P."/>
            <person name="Embley T.M."/>
        </authorList>
    </citation>
    <scope>NUCLEOTIDE SEQUENCE [LARGE SCALE GENOMIC DNA]</scope>
</reference>
<feature type="non-terminal residue" evidence="1">
    <location>
        <position position="1"/>
    </location>
</feature>
<keyword evidence="2" id="KW-1185">Reference proteome</keyword>
<evidence type="ECO:0000313" key="2">
    <source>
        <dbReference type="Proteomes" id="UP000011185"/>
    </source>
</evidence>
<proteinExistence type="predicted"/>
<sequence length="73" mass="8581">VLPPMMNDRFKEEEFKLNLPREWYAKKSSFENNQLVKRNKPNYTPSSSKDEVLTTTRDTRIPLLVSSYALMSV</sequence>
<evidence type="ECO:0000313" key="1">
    <source>
        <dbReference type="EMBL" id="ELQ74595.1"/>
    </source>
</evidence>
<organism evidence="1 2">
    <name type="scientific">Trachipleistophora hominis</name>
    <name type="common">Microsporidian parasite</name>
    <dbReference type="NCBI Taxonomy" id="72359"/>
    <lineage>
        <taxon>Eukaryota</taxon>
        <taxon>Fungi</taxon>
        <taxon>Fungi incertae sedis</taxon>
        <taxon>Microsporidia</taxon>
        <taxon>Pleistophoridae</taxon>
        <taxon>Trachipleistophora</taxon>
    </lineage>
</organism>
<dbReference type="EMBL" id="JH994035">
    <property type="protein sequence ID" value="ELQ74595.1"/>
    <property type="molecule type" value="Genomic_DNA"/>
</dbReference>
<accession>L7JTD9</accession>